<evidence type="ECO:0000259" key="1">
    <source>
        <dbReference type="Pfam" id="PF13186"/>
    </source>
</evidence>
<gene>
    <name evidence="2" type="ORF">OMM_12726</name>
</gene>
<dbReference type="InterPro" id="IPR058240">
    <property type="entry name" value="rSAM_sf"/>
</dbReference>
<dbReference type="InterPro" id="IPR023885">
    <property type="entry name" value="4Fe4S-binding_SPASM_dom"/>
</dbReference>
<proteinExistence type="predicted"/>
<feature type="domain" description="4Fe4S-binding SPASM" evidence="1">
    <location>
        <begin position="1"/>
        <end position="61"/>
    </location>
</feature>
<protein>
    <recommendedName>
        <fullName evidence="1">4Fe4S-binding SPASM domain-containing protein</fullName>
    </recommendedName>
</protein>
<dbReference type="SUPFAM" id="SSF102114">
    <property type="entry name" value="Radical SAM enzymes"/>
    <property type="match status" value="1"/>
</dbReference>
<dbReference type="Pfam" id="PF13186">
    <property type="entry name" value="SPASM"/>
    <property type="match status" value="1"/>
</dbReference>
<dbReference type="Gene3D" id="3.20.20.70">
    <property type="entry name" value="Aldolase class I"/>
    <property type="match status" value="1"/>
</dbReference>
<comment type="caution">
    <text evidence="2">The sequence shown here is derived from an EMBL/GenBank/DDBJ whole genome shotgun (WGS) entry which is preliminary data.</text>
</comment>
<organism evidence="2 3">
    <name type="scientific">Candidatus Magnetoglobus multicellularis str. Araruama</name>
    <dbReference type="NCBI Taxonomy" id="890399"/>
    <lineage>
        <taxon>Bacteria</taxon>
        <taxon>Pseudomonadati</taxon>
        <taxon>Thermodesulfobacteriota</taxon>
        <taxon>Desulfobacteria</taxon>
        <taxon>Desulfobacterales</taxon>
        <taxon>Desulfobacteraceae</taxon>
        <taxon>Candidatus Magnetoglobus</taxon>
    </lineage>
</organism>
<reference evidence="3" key="1">
    <citation type="submission" date="2012-11" db="EMBL/GenBank/DDBJ databases">
        <authorList>
            <person name="Lucero-Rivera Y.E."/>
            <person name="Tovar-Ramirez D."/>
        </authorList>
    </citation>
    <scope>NUCLEOTIDE SEQUENCE [LARGE SCALE GENOMIC DNA]</scope>
    <source>
        <strain evidence="3">Araruama</strain>
    </source>
</reference>
<dbReference type="EMBL" id="ATBP01001946">
    <property type="protein sequence ID" value="ETR66497.1"/>
    <property type="molecule type" value="Genomic_DNA"/>
</dbReference>
<accession>A0A1V1NV67</accession>
<dbReference type="InterPro" id="IPR013785">
    <property type="entry name" value="Aldolase_TIM"/>
</dbReference>
<dbReference type="AlphaFoldDB" id="A0A1V1NV67"/>
<dbReference type="Proteomes" id="UP000189670">
    <property type="component" value="Unassembled WGS sequence"/>
</dbReference>
<evidence type="ECO:0000313" key="2">
    <source>
        <dbReference type="EMBL" id="ETR66497.1"/>
    </source>
</evidence>
<sequence>MAINHKGNVPICCLDSHNQTNMGNVFKDSVEGVWNGEKFQEIRSYHESGQFDKISLCKNCDVWLNYLIEESEIDGILIRQSPIMTYYNRIDRLYSWHSRIR</sequence>
<dbReference type="CDD" id="cd21109">
    <property type="entry name" value="SPASM"/>
    <property type="match status" value="1"/>
</dbReference>
<evidence type="ECO:0000313" key="3">
    <source>
        <dbReference type="Proteomes" id="UP000189670"/>
    </source>
</evidence>
<name>A0A1V1NV67_9BACT</name>